<dbReference type="EMBL" id="BAAARV010000147">
    <property type="protein sequence ID" value="GAA2397037.1"/>
    <property type="molecule type" value="Genomic_DNA"/>
</dbReference>
<dbReference type="InterPro" id="IPR006680">
    <property type="entry name" value="Amidohydro-rel"/>
</dbReference>
<dbReference type="PANTHER" id="PTHR43794:SF11">
    <property type="entry name" value="AMIDOHYDROLASE-RELATED DOMAIN-CONTAINING PROTEIN"/>
    <property type="match status" value="1"/>
</dbReference>
<feature type="domain" description="Amidohydrolase-related" evidence="2">
    <location>
        <begin position="58"/>
        <end position="431"/>
    </location>
</feature>
<dbReference type="InterPro" id="IPR032466">
    <property type="entry name" value="Metal_Hydrolase"/>
</dbReference>
<evidence type="ECO:0000313" key="4">
    <source>
        <dbReference type="Proteomes" id="UP001501444"/>
    </source>
</evidence>
<dbReference type="Proteomes" id="UP001501444">
    <property type="component" value="Unassembled WGS sequence"/>
</dbReference>
<organism evidence="3 4">
    <name type="scientific">Dactylosporangium salmoneum</name>
    <dbReference type="NCBI Taxonomy" id="53361"/>
    <lineage>
        <taxon>Bacteria</taxon>
        <taxon>Bacillati</taxon>
        <taxon>Actinomycetota</taxon>
        <taxon>Actinomycetes</taxon>
        <taxon>Micromonosporales</taxon>
        <taxon>Micromonosporaceae</taxon>
        <taxon>Dactylosporangium</taxon>
    </lineage>
</organism>
<dbReference type="PANTHER" id="PTHR43794">
    <property type="entry name" value="AMINOHYDROLASE SSNA-RELATED"/>
    <property type="match status" value="1"/>
</dbReference>
<dbReference type="Gene3D" id="3.20.20.140">
    <property type="entry name" value="Metal-dependent hydrolases"/>
    <property type="match status" value="1"/>
</dbReference>
<keyword evidence="1" id="KW-0378">Hydrolase</keyword>
<dbReference type="RefSeq" id="WP_344621130.1">
    <property type="nucleotide sequence ID" value="NZ_BAAARV010000147.1"/>
</dbReference>
<comment type="caution">
    <text evidence="3">The sequence shown here is derived from an EMBL/GenBank/DDBJ whole genome shotgun (WGS) entry which is preliminary data.</text>
</comment>
<reference evidence="4" key="1">
    <citation type="journal article" date="2019" name="Int. J. Syst. Evol. Microbiol.">
        <title>The Global Catalogue of Microorganisms (GCM) 10K type strain sequencing project: providing services to taxonomists for standard genome sequencing and annotation.</title>
        <authorList>
            <consortium name="The Broad Institute Genomics Platform"/>
            <consortium name="The Broad Institute Genome Sequencing Center for Infectious Disease"/>
            <person name="Wu L."/>
            <person name="Ma J."/>
        </authorList>
    </citation>
    <scope>NUCLEOTIDE SEQUENCE [LARGE SCALE GENOMIC DNA]</scope>
    <source>
        <strain evidence="4">JCM 3272</strain>
    </source>
</reference>
<keyword evidence="4" id="KW-1185">Reference proteome</keyword>
<evidence type="ECO:0000256" key="1">
    <source>
        <dbReference type="ARBA" id="ARBA00022801"/>
    </source>
</evidence>
<proteinExistence type="predicted"/>
<name>A0ABP5V9G4_9ACTN</name>
<dbReference type="Pfam" id="PF01979">
    <property type="entry name" value="Amidohydro_1"/>
    <property type="match status" value="1"/>
</dbReference>
<gene>
    <name evidence="3" type="ORF">GCM10010170_113410</name>
</gene>
<dbReference type="InterPro" id="IPR050287">
    <property type="entry name" value="MTA/SAH_deaminase"/>
</dbReference>
<protein>
    <submittedName>
        <fullName evidence="3">Amidohydrolase family protein</fullName>
    </submittedName>
</protein>
<sequence>MTALILRNGRLLDLQHGGETGDVVIVDGVITDVGTGAAQRHASAATEPAEVVDLAGDIVIPGLINAHTHSNQTIEKGLCDALPLDAWMVLASYGGAGARLSPRDLYVSAMVGGLEMLRSGTTAVLDCARSDIEWVDDGMDAIMQAYVDLGMRANVAIQYSDLDFFSSIPIDLVPGGAALRKPPIAQPDQVLAAAGRFIDRWSGRYARVQPILGPSSLPRCSTPLFEASVELARGRGVRLQTHLLSAASQVTMAKERYGVSTVEFLAEMGALEPWASFAHAIWLDSREVQMFAQTPAVAVHNPASNLKLGAGVAPVPALLRAGARVALGSDGASSNDTQNMFETLKLSTIVHRIQGPQRTWPTATNGLTMCWTNGAAAMGADIGRLAVGAKADLTVLDIDYVWPAPAAQLRQQLAYGELGSAVRSVYVDGRALLADRRITTVDESAIRAEAREIAARIWSTLPDRLARFEEFRPVLEQIEAAVGGGVGDRCH</sequence>
<dbReference type="Gene3D" id="2.30.40.10">
    <property type="entry name" value="Urease, subunit C, domain 1"/>
    <property type="match status" value="1"/>
</dbReference>
<dbReference type="InterPro" id="IPR011059">
    <property type="entry name" value="Metal-dep_hydrolase_composite"/>
</dbReference>
<evidence type="ECO:0000313" key="3">
    <source>
        <dbReference type="EMBL" id="GAA2397037.1"/>
    </source>
</evidence>
<dbReference type="SUPFAM" id="SSF51556">
    <property type="entry name" value="Metallo-dependent hydrolases"/>
    <property type="match status" value="1"/>
</dbReference>
<evidence type="ECO:0000259" key="2">
    <source>
        <dbReference type="Pfam" id="PF01979"/>
    </source>
</evidence>
<accession>A0ABP5V9G4</accession>
<dbReference type="SUPFAM" id="SSF51338">
    <property type="entry name" value="Composite domain of metallo-dependent hydrolases"/>
    <property type="match status" value="1"/>
</dbReference>